<dbReference type="PANTHER" id="PTHR42756:SF1">
    <property type="entry name" value="TRANSCRIPTIONAL REPRESSOR OF EMRAB OPERON"/>
    <property type="match status" value="1"/>
</dbReference>
<dbReference type="Proteomes" id="UP000785625">
    <property type="component" value="Unassembled WGS sequence"/>
</dbReference>
<dbReference type="SUPFAM" id="SSF46785">
    <property type="entry name" value="Winged helix' DNA-binding domain"/>
    <property type="match status" value="1"/>
</dbReference>
<dbReference type="Pfam" id="PF12802">
    <property type="entry name" value="MarR_2"/>
    <property type="match status" value="1"/>
</dbReference>
<comment type="caution">
    <text evidence="5">The sequence shown here is derived from an EMBL/GenBank/DDBJ whole genome shotgun (WGS) entry which is preliminary data.</text>
</comment>
<dbReference type="InterPro" id="IPR036388">
    <property type="entry name" value="WH-like_DNA-bd_sf"/>
</dbReference>
<dbReference type="Gene3D" id="1.10.10.10">
    <property type="entry name" value="Winged helix-like DNA-binding domain superfamily/Winged helix DNA-binding domain"/>
    <property type="match status" value="1"/>
</dbReference>
<keyword evidence="6" id="KW-1185">Reference proteome</keyword>
<dbReference type="PROSITE" id="PS50995">
    <property type="entry name" value="HTH_MARR_2"/>
    <property type="match status" value="1"/>
</dbReference>
<keyword evidence="2" id="KW-0238">DNA-binding</keyword>
<evidence type="ECO:0000256" key="3">
    <source>
        <dbReference type="ARBA" id="ARBA00023163"/>
    </source>
</evidence>
<evidence type="ECO:0000313" key="6">
    <source>
        <dbReference type="Proteomes" id="UP000785625"/>
    </source>
</evidence>
<evidence type="ECO:0000259" key="4">
    <source>
        <dbReference type="PROSITE" id="PS50995"/>
    </source>
</evidence>
<dbReference type="EMBL" id="JACJKU010000030">
    <property type="protein sequence ID" value="MBM6940687.1"/>
    <property type="molecule type" value="Genomic_DNA"/>
</dbReference>
<protein>
    <submittedName>
        <fullName evidence="5">MarR family transcriptional regulator</fullName>
    </submittedName>
</protein>
<accession>A0ABS2GWM6</accession>
<evidence type="ECO:0000256" key="2">
    <source>
        <dbReference type="ARBA" id="ARBA00023125"/>
    </source>
</evidence>
<dbReference type="PANTHER" id="PTHR42756">
    <property type="entry name" value="TRANSCRIPTIONAL REGULATOR, MARR"/>
    <property type="match status" value="1"/>
</dbReference>
<feature type="domain" description="HTH marR-type" evidence="4">
    <location>
        <begin position="1"/>
        <end position="117"/>
    </location>
</feature>
<reference evidence="5 6" key="1">
    <citation type="journal article" date="2021" name="Sci. Rep.">
        <title>The distribution of antibiotic resistance genes in chicken gut microbiota commensals.</title>
        <authorList>
            <person name="Juricova H."/>
            <person name="Matiasovicova J."/>
            <person name="Kubasova T."/>
            <person name="Cejkova D."/>
            <person name="Rychlik I."/>
        </authorList>
    </citation>
    <scope>NUCLEOTIDE SEQUENCE [LARGE SCALE GENOMIC DNA]</scope>
    <source>
        <strain evidence="5 6">An574</strain>
    </source>
</reference>
<dbReference type="InterPro" id="IPR000835">
    <property type="entry name" value="HTH_MarR-typ"/>
</dbReference>
<keyword evidence="3" id="KW-0804">Transcription</keyword>
<sequence length="121" mass="14379">MNQFAKKYDLTGVQMSMIDYLSRCPEHRAPQKALENEFNIQRSTTTIILQRMEKRRLIVRQTNSQDRRIRDVQLTEQAVALIPVINDYINQHQKQLRQQFTSAELETVVKVLEALRRIDHE</sequence>
<gene>
    <name evidence="5" type="ORF">H5975_04180</name>
</gene>
<name>A0ABS2GWM6_9LACO</name>
<proteinExistence type="predicted"/>
<dbReference type="PRINTS" id="PR00598">
    <property type="entry name" value="HTHMARR"/>
</dbReference>
<keyword evidence="1" id="KW-0805">Transcription regulation</keyword>
<organism evidence="5 6">
    <name type="scientific">Limosilactobacillus coleohominis</name>
    <dbReference type="NCBI Taxonomy" id="181675"/>
    <lineage>
        <taxon>Bacteria</taxon>
        <taxon>Bacillati</taxon>
        <taxon>Bacillota</taxon>
        <taxon>Bacilli</taxon>
        <taxon>Lactobacillales</taxon>
        <taxon>Lactobacillaceae</taxon>
        <taxon>Limosilactobacillus</taxon>
    </lineage>
</organism>
<evidence type="ECO:0000313" key="5">
    <source>
        <dbReference type="EMBL" id="MBM6940687.1"/>
    </source>
</evidence>
<dbReference type="InterPro" id="IPR036390">
    <property type="entry name" value="WH_DNA-bd_sf"/>
</dbReference>
<dbReference type="SMART" id="SM00347">
    <property type="entry name" value="HTH_MARR"/>
    <property type="match status" value="1"/>
</dbReference>
<evidence type="ECO:0000256" key="1">
    <source>
        <dbReference type="ARBA" id="ARBA00023015"/>
    </source>
</evidence>